<accession>A0A9X2NHJ2</accession>
<dbReference type="Pfam" id="PF12770">
    <property type="entry name" value="CHAT"/>
    <property type="match status" value="1"/>
</dbReference>
<reference evidence="2" key="1">
    <citation type="submission" date="2022-06" db="EMBL/GenBank/DDBJ databases">
        <title>Amycolatopsis iheyaensis sp. nov., a new species of the genus Amycolatopsis isolated from soil in Iheya island, Japan.</title>
        <authorList>
            <person name="Ngamcharungchit C."/>
            <person name="Kanto H."/>
            <person name="Take A."/>
            <person name="Intra B."/>
            <person name="Matsumoto A."/>
            <person name="Panbangred W."/>
            <person name="Inahashi Y."/>
        </authorList>
    </citation>
    <scope>NUCLEOTIDE SEQUENCE</scope>
    <source>
        <strain evidence="2">OK19-0408</strain>
    </source>
</reference>
<evidence type="ECO:0000313" key="3">
    <source>
        <dbReference type="Proteomes" id="UP001144096"/>
    </source>
</evidence>
<comment type="caution">
    <text evidence="2">The sequence shown here is derived from an EMBL/GenBank/DDBJ whole genome shotgun (WGS) entry which is preliminary data.</text>
</comment>
<organism evidence="2 3">
    <name type="scientific">Amycolatopsis iheyensis</name>
    <dbReference type="NCBI Taxonomy" id="2945988"/>
    <lineage>
        <taxon>Bacteria</taxon>
        <taxon>Bacillati</taxon>
        <taxon>Actinomycetota</taxon>
        <taxon>Actinomycetes</taxon>
        <taxon>Pseudonocardiales</taxon>
        <taxon>Pseudonocardiaceae</taxon>
        <taxon>Amycolatopsis</taxon>
    </lineage>
</organism>
<dbReference type="AlphaFoldDB" id="A0A9X2NHJ2"/>
<feature type="domain" description="CHAT" evidence="1">
    <location>
        <begin position="233"/>
        <end position="392"/>
    </location>
</feature>
<keyword evidence="3" id="KW-1185">Reference proteome</keyword>
<dbReference type="Proteomes" id="UP001144096">
    <property type="component" value="Unassembled WGS sequence"/>
</dbReference>
<dbReference type="EMBL" id="JAMXQV010000019">
    <property type="protein sequence ID" value="MCR6487353.1"/>
    <property type="molecule type" value="Genomic_DNA"/>
</dbReference>
<dbReference type="InterPro" id="IPR024983">
    <property type="entry name" value="CHAT_dom"/>
</dbReference>
<dbReference type="RefSeq" id="WP_257923922.1">
    <property type="nucleotide sequence ID" value="NZ_JAMXQV010000019.1"/>
</dbReference>
<sequence>MTAGETELPVASLRIERLGSSEYAIHLESSLPGVAPQRIVREGYEELGKTYGTARAALESYTDGGDLVLNPSPQKGAKILGDIRGLGRTLLTALVGERRGQAMKRFHDFFSTVERRTPGGVAPVLTVVSPVDLPFELMPVVGDEHQIVAAAPFGLADQCVSRFLGLRFVLHRFGQSTRPGPTNLALRAGGERDTVVLAPYWNEKVGKVRAELAELAGFGYLAVRDPQPDRGALGQASPQEHIARLLIRDRADREEIVHVAAHCEAPDGDPPVLHTMVFGVKTFPWKYELVRVSGSDLVSAEENVWDENRPGLPDGPLAFLNACRTAGSSFSDYTSIPEMLLNAYYRTVVSPLVTVNSAPAMVLARFFYEALGQRRTVGGALRWARVKLLEEHGNPLGLAYCCHGESRLRVAERAF</sequence>
<evidence type="ECO:0000313" key="2">
    <source>
        <dbReference type="EMBL" id="MCR6487353.1"/>
    </source>
</evidence>
<name>A0A9X2NHJ2_9PSEU</name>
<protein>
    <submittedName>
        <fullName evidence="2">CHAT domain-containing protein</fullName>
    </submittedName>
</protein>
<gene>
    <name evidence="2" type="ORF">M8542_31440</name>
</gene>
<proteinExistence type="predicted"/>
<evidence type="ECO:0000259" key="1">
    <source>
        <dbReference type="Pfam" id="PF12770"/>
    </source>
</evidence>